<dbReference type="PANTHER" id="PTHR12526">
    <property type="entry name" value="GLYCOSYLTRANSFERASE"/>
    <property type="match status" value="1"/>
</dbReference>
<evidence type="ECO:0000313" key="3">
    <source>
        <dbReference type="Proteomes" id="UP000678237"/>
    </source>
</evidence>
<keyword evidence="2" id="KW-0328">Glycosyltransferase</keyword>
<dbReference type="InterPro" id="IPR001296">
    <property type="entry name" value="Glyco_trans_1"/>
</dbReference>
<protein>
    <submittedName>
        <fullName evidence="2">Glycosyltransferase</fullName>
        <ecNumber evidence="2">2.4.-.-</ecNumber>
    </submittedName>
</protein>
<organism evidence="2 3">
    <name type="scientific">Candidatus Iainarchaeum sp</name>
    <dbReference type="NCBI Taxonomy" id="3101447"/>
    <lineage>
        <taxon>Archaea</taxon>
        <taxon>Candidatus Iainarchaeota</taxon>
        <taxon>Candidatus Iainarchaeia</taxon>
        <taxon>Candidatus Iainarchaeales</taxon>
        <taxon>Candidatus Iainarchaeaceae</taxon>
        <taxon>Candidatus Iainarchaeum</taxon>
    </lineage>
</organism>
<name>A0A8T4L7T6_9ARCH</name>
<evidence type="ECO:0000259" key="1">
    <source>
        <dbReference type="Pfam" id="PF00534"/>
    </source>
</evidence>
<dbReference type="EC" id="2.4.-.-" evidence="2"/>
<dbReference type="AlphaFoldDB" id="A0A8T4L7T6"/>
<feature type="domain" description="Glycosyl transferase family 1" evidence="1">
    <location>
        <begin position="179"/>
        <end position="348"/>
    </location>
</feature>
<comment type="caution">
    <text evidence="2">The sequence shown here is derived from an EMBL/GenBank/DDBJ whole genome shotgun (WGS) entry which is preliminary data.</text>
</comment>
<dbReference type="PANTHER" id="PTHR12526:SF622">
    <property type="entry name" value="GLYCOSYLTRANSFERASE (GROUP I)"/>
    <property type="match status" value="1"/>
</dbReference>
<sequence>MKALFIGGWDGNPNGTVIGCTHYWHYLTSNDVEVVNGCIEKSRFTYSAYKHFPFIFLESFWRGLRLLAKNLFQEFDFAMVNFPCFYDVPLAKLVCWLKGKPLVYNPMDPQYVTMVEDRKLARRGSLKEKIIRLYDWVPCRLADAIVVHSPMHIDLFEKTAGADRAKFLVVPQGYLREKPKPRPKKFKGFIVGYVGSFIPHQGVEYIVDAAKILQDQGAKDVQFKLLGFGQQSQEMQEKSRRLGLENVEFLGGQNIPEYLDFSANDADVLLGIFGTGLRTESNVPGKVWEALAFGKPLITAESTGTRFIGVTHGKQAWLVGKADAAALARAVLELKEKPGLRRELGQNALALFKENYTVKKLGERFLTQLKEKGLL</sequence>
<keyword evidence="2" id="KW-0808">Transferase</keyword>
<dbReference type="Gene3D" id="3.40.50.2000">
    <property type="entry name" value="Glycogen Phosphorylase B"/>
    <property type="match status" value="2"/>
</dbReference>
<gene>
    <name evidence="2" type="ORF">J4203_02655</name>
</gene>
<accession>A0A8T4L7T6</accession>
<dbReference type="GO" id="GO:0016757">
    <property type="term" value="F:glycosyltransferase activity"/>
    <property type="evidence" value="ECO:0007669"/>
    <property type="project" value="UniProtKB-KW"/>
</dbReference>
<dbReference type="Proteomes" id="UP000678237">
    <property type="component" value="Unassembled WGS sequence"/>
</dbReference>
<dbReference type="Pfam" id="PF00534">
    <property type="entry name" value="Glycos_transf_1"/>
    <property type="match status" value="1"/>
</dbReference>
<reference evidence="2" key="2">
    <citation type="submission" date="2021-05" db="EMBL/GenBank/DDBJ databases">
        <title>Protein family content uncovers lineage relationships and bacterial pathway maintenance mechanisms in DPANN archaea.</title>
        <authorList>
            <person name="Castelle C.J."/>
            <person name="Meheust R."/>
            <person name="Jaffe A.L."/>
            <person name="Seitz K."/>
            <person name="Gong X."/>
            <person name="Baker B.J."/>
            <person name="Banfield J.F."/>
        </authorList>
    </citation>
    <scope>NUCLEOTIDE SEQUENCE</scope>
    <source>
        <strain evidence="2">RIFCSPLOWO2_01_FULL_58_19</strain>
    </source>
</reference>
<evidence type="ECO:0000313" key="2">
    <source>
        <dbReference type="EMBL" id="MBS3062747.1"/>
    </source>
</evidence>
<proteinExistence type="predicted"/>
<dbReference type="EMBL" id="JAGVWE010000002">
    <property type="protein sequence ID" value="MBS3062747.1"/>
    <property type="molecule type" value="Genomic_DNA"/>
</dbReference>
<dbReference type="SUPFAM" id="SSF53756">
    <property type="entry name" value="UDP-Glycosyltransferase/glycogen phosphorylase"/>
    <property type="match status" value="1"/>
</dbReference>
<reference evidence="2" key="1">
    <citation type="submission" date="2021-03" db="EMBL/GenBank/DDBJ databases">
        <authorList>
            <person name="Jaffe A."/>
        </authorList>
    </citation>
    <scope>NUCLEOTIDE SEQUENCE</scope>
    <source>
        <strain evidence="2">RIFCSPLOWO2_01_FULL_58_19</strain>
    </source>
</reference>